<dbReference type="InterPro" id="IPR051356">
    <property type="entry name" value="SOX/SOX-like_TF"/>
</dbReference>
<dbReference type="SUPFAM" id="SSF47095">
    <property type="entry name" value="HMG-box"/>
    <property type="match status" value="1"/>
</dbReference>
<evidence type="ECO:0000313" key="8">
    <source>
        <dbReference type="EMBL" id="AFJ24768.1"/>
    </source>
</evidence>
<dbReference type="InterPro" id="IPR036910">
    <property type="entry name" value="HMG_box_dom_sf"/>
</dbReference>
<dbReference type="GO" id="GO:0000978">
    <property type="term" value="F:RNA polymerase II cis-regulatory region sequence-specific DNA binding"/>
    <property type="evidence" value="ECO:0007669"/>
    <property type="project" value="TreeGrafter"/>
</dbReference>
<sequence>SREDYRSGLLINPLPTGNPFINTAHSITAGFPSIIPTTNQMSVLSHNILNNLISSMNNSIMPRAGNSPITPSYNSSVSSDYADFNERKINSSELNNVHSNNNNSNNCHSNTNNKSEQPLGLLNARIIRANRPGEIENRTNHVKRPMNAFMVWSREERSKILKACPDMHNSNISKLLGKKWKEMSALDKRPYYEEQSRLSRQHMEEHPDYRYKPRPKRTCIINGRKLRISEYKDLIKLRKSKMPDLDMSVDVENSWEDSKVISTGKSETSSLSDAYTEFNQEIPIIENQGAYSSPLSTTNHFPESFNTENKTNTINYDHSAQKSDLPAKIDFPALSDNSFPIKC</sequence>
<feature type="DNA-binding region" description="HMG box" evidence="5">
    <location>
        <begin position="142"/>
        <end position="210"/>
    </location>
</feature>
<dbReference type="PANTHER" id="PTHR45789:SF2">
    <property type="entry name" value="FI18025P1"/>
    <property type="match status" value="1"/>
</dbReference>
<evidence type="ECO:0000256" key="5">
    <source>
        <dbReference type="PROSITE-ProRule" id="PRU00267"/>
    </source>
</evidence>
<keyword evidence="1" id="KW-0805">Transcription regulation</keyword>
<dbReference type="PANTHER" id="PTHR45789">
    <property type="entry name" value="FI18025P1"/>
    <property type="match status" value="1"/>
</dbReference>
<dbReference type="Gene3D" id="1.10.30.10">
    <property type="entry name" value="High mobility group box domain"/>
    <property type="match status" value="1"/>
</dbReference>
<feature type="non-terminal residue" evidence="8">
    <location>
        <position position="1"/>
    </location>
</feature>
<dbReference type="GO" id="GO:0045165">
    <property type="term" value="P:cell fate commitment"/>
    <property type="evidence" value="ECO:0007669"/>
    <property type="project" value="TreeGrafter"/>
</dbReference>
<dbReference type="AlphaFoldDB" id="I1ZIB4"/>
<dbReference type="CDD" id="cd22042">
    <property type="entry name" value="HMG-box_EGL13-like"/>
    <property type="match status" value="1"/>
</dbReference>
<accession>I1ZIB4</accession>
<organism evidence="8">
    <name type="scientific">Schmidtea mediterranea</name>
    <name type="common">Freshwater planarian flatworm</name>
    <dbReference type="NCBI Taxonomy" id="79327"/>
    <lineage>
        <taxon>Eukaryota</taxon>
        <taxon>Metazoa</taxon>
        <taxon>Spiralia</taxon>
        <taxon>Lophotrochozoa</taxon>
        <taxon>Platyhelminthes</taxon>
        <taxon>Rhabditophora</taxon>
        <taxon>Seriata</taxon>
        <taxon>Tricladida</taxon>
        <taxon>Continenticola</taxon>
        <taxon>Geoplanoidea</taxon>
        <taxon>Dugesiidae</taxon>
        <taxon>Schmidtea</taxon>
    </lineage>
</organism>
<evidence type="ECO:0000256" key="1">
    <source>
        <dbReference type="ARBA" id="ARBA00023015"/>
    </source>
</evidence>
<dbReference type="GO" id="GO:0000981">
    <property type="term" value="F:DNA-binding transcription factor activity, RNA polymerase II-specific"/>
    <property type="evidence" value="ECO:0007669"/>
    <property type="project" value="TreeGrafter"/>
</dbReference>
<keyword evidence="3" id="KW-0804">Transcription</keyword>
<reference evidence="8" key="1">
    <citation type="journal article" date="2012" name="Genes Dev.">
        <title>A molecular wound response program associated with regeneration initiation in planarians.</title>
        <authorList>
            <person name="Wenemoser D."/>
            <person name="Lapan S.W."/>
            <person name="Wilkinson A.W."/>
            <person name="Bell G.W."/>
            <person name="Reddien P.W."/>
        </authorList>
    </citation>
    <scope>NUCLEOTIDE SEQUENCE</scope>
</reference>
<protein>
    <submittedName>
        <fullName evidence="8">SoxP-5</fullName>
    </submittedName>
</protein>
<evidence type="ECO:0000259" key="7">
    <source>
        <dbReference type="PROSITE" id="PS50118"/>
    </source>
</evidence>
<keyword evidence="2 5" id="KW-0238">DNA-binding</keyword>
<evidence type="ECO:0000256" key="3">
    <source>
        <dbReference type="ARBA" id="ARBA00023163"/>
    </source>
</evidence>
<evidence type="ECO:0000256" key="6">
    <source>
        <dbReference type="SAM" id="MobiDB-lite"/>
    </source>
</evidence>
<dbReference type="Pfam" id="PF00505">
    <property type="entry name" value="HMG_box"/>
    <property type="match status" value="1"/>
</dbReference>
<dbReference type="FunFam" id="1.10.30.10:FF:000003">
    <property type="entry name" value="Putative transcription factor SOX-6"/>
    <property type="match status" value="1"/>
</dbReference>
<evidence type="ECO:0000256" key="2">
    <source>
        <dbReference type="ARBA" id="ARBA00023125"/>
    </source>
</evidence>
<dbReference type="InterPro" id="IPR009071">
    <property type="entry name" value="HMG_box_dom"/>
</dbReference>
<dbReference type="GO" id="GO:0005634">
    <property type="term" value="C:nucleus"/>
    <property type="evidence" value="ECO:0007669"/>
    <property type="project" value="UniProtKB-UniRule"/>
</dbReference>
<feature type="domain" description="HMG box" evidence="7">
    <location>
        <begin position="142"/>
        <end position="210"/>
    </location>
</feature>
<dbReference type="SMART" id="SM00398">
    <property type="entry name" value="HMG"/>
    <property type="match status" value="1"/>
</dbReference>
<keyword evidence="4 5" id="KW-0539">Nucleus</keyword>
<feature type="compositionally biased region" description="Low complexity" evidence="6">
    <location>
        <begin position="94"/>
        <end position="115"/>
    </location>
</feature>
<proteinExistence type="evidence at transcript level"/>
<dbReference type="PROSITE" id="PS50118">
    <property type="entry name" value="HMG_BOX_2"/>
    <property type="match status" value="1"/>
</dbReference>
<evidence type="ECO:0000256" key="4">
    <source>
        <dbReference type="ARBA" id="ARBA00023242"/>
    </source>
</evidence>
<feature type="region of interest" description="Disordered" evidence="6">
    <location>
        <begin position="94"/>
        <end position="116"/>
    </location>
</feature>
<name>I1ZIB4_SCHMD</name>
<dbReference type="EMBL" id="JX010525">
    <property type="protein sequence ID" value="AFJ24768.1"/>
    <property type="molecule type" value="mRNA"/>
</dbReference>